<dbReference type="GO" id="GO:0005834">
    <property type="term" value="C:heterotrimeric G-protein complex"/>
    <property type="evidence" value="ECO:0007669"/>
    <property type="project" value="InterPro"/>
</dbReference>
<evidence type="ECO:0000313" key="10">
    <source>
        <dbReference type="Proteomes" id="UP000076532"/>
    </source>
</evidence>
<dbReference type="GO" id="GO:0046872">
    <property type="term" value="F:metal ion binding"/>
    <property type="evidence" value="ECO:0007669"/>
    <property type="project" value="UniProtKB-KW"/>
</dbReference>
<dbReference type="GO" id="GO:0031683">
    <property type="term" value="F:G-protein beta/gamma-subunit complex binding"/>
    <property type="evidence" value="ECO:0007669"/>
    <property type="project" value="InterPro"/>
</dbReference>
<dbReference type="InterPro" id="IPR002975">
    <property type="entry name" value="Fungi_Gprotein_alpha"/>
</dbReference>
<keyword evidence="1" id="KW-0519">Myristate</keyword>
<dbReference type="SUPFAM" id="SSF52540">
    <property type="entry name" value="P-loop containing nucleoside triphosphate hydrolases"/>
    <property type="match status" value="1"/>
</dbReference>
<keyword evidence="8" id="KW-0449">Lipoprotein</keyword>
<organism evidence="9 10">
    <name type="scientific">Athelia psychrophila</name>
    <dbReference type="NCBI Taxonomy" id="1759441"/>
    <lineage>
        <taxon>Eukaryota</taxon>
        <taxon>Fungi</taxon>
        <taxon>Dikarya</taxon>
        <taxon>Basidiomycota</taxon>
        <taxon>Agaricomycotina</taxon>
        <taxon>Agaricomycetes</taxon>
        <taxon>Agaricomycetidae</taxon>
        <taxon>Atheliales</taxon>
        <taxon>Atheliaceae</taxon>
        <taxon>Athelia</taxon>
    </lineage>
</organism>
<keyword evidence="3" id="KW-0547">Nucleotide-binding</keyword>
<evidence type="ECO:0000256" key="1">
    <source>
        <dbReference type="ARBA" id="ARBA00022707"/>
    </source>
</evidence>
<keyword evidence="7" id="KW-0807">Transducer</keyword>
<dbReference type="OrthoDB" id="5817230at2759"/>
<evidence type="ECO:0000256" key="7">
    <source>
        <dbReference type="ARBA" id="ARBA00023224"/>
    </source>
</evidence>
<dbReference type="PANTHER" id="PTHR10218:SF369">
    <property type="entry name" value="GUANINE NUCLEOTIDE-BINDING PROTEIN ALPHA-2 SUBUNIT"/>
    <property type="match status" value="1"/>
</dbReference>
<keyword evidence="6" id="KW-0564">Palmitate</keyword>
<sequence length="162" mass="18490">MGQLGIHMPDVSGLRSEHKKWIHCFEDATSLIFCTALTDYDQVLLEDQNTTRMAKSLILFESIINSRWFLRTSVILFLTKLDAFKAKLAKIPLEKYFPEYTAGPDVIKAAKYILRRFTRLNRAPLSIYSHFTQEGDAMCARLVFAAVNETILQNTLKVSGIL</sequence>
<evidence type="ECO:0000256" key="8">
    <source>
        <dbReference type="ARBA" id="ARBA00023288"/>
    </source>
</evidence>
<dbReference type="GO" id="GO:0003924">
    <property type="term" value="F:GTPase activity"/>
    <property type="evidence" value="ECO:0007669"/>
    <property type="project" value="InterPro"/>
</dbReference>
<evidence type="ECO:0000313" key="9">
    <source>
        <dbReference type="EMBL" id="KZP26356.1"/>
    </source>
</evidence>
<keyword evidence="5" id="KW-0342">GTP-binding</keyword>
<dbReference type="FunFam" id="3.40.50.300:FF:000692">
    <property type="entry name" value="Guanine nucleotide-binding protein subunit alpha"/>
    <property type="match status" value="1"/>
</dbReference>
<dbReference type="EMBL" id="KV417515">
    <property type="protein sequence ID" value="KZP26356.1"/>
    <property type="molecule type" value="Genomic_DNA"/>
</dbReference>
<dbReference type="PROSITE" id="PS51882">
    <property type="entry name" value="G_ALPHA"/>
    <property type="match status" value="1"/>
</dbReference>
<name>A0A166PR69_9AGAM</name>
<keyword evidence="4" id="KW-0460">Magnesium</keyword>
<dbReference type="AlphaFoldDB" id="A0A166PR69"/>
<reference evidence="9 10" key="1">
    <citation type="journal article" date="2016" name="Mol. Biol. Evol.">
        <title>Comparative Genomics of Early-Diverging Mushroom-Forming Fungi Provides Insights into the Origins of Lignocellulose Decay Capabilities.</title>
        <authorList>
            <person name="Nagy L.G."/>
            <person name="Riley R."/>
            <person name="Tritt A."/>
            <person name="Adam C."/>
            <person name="Daum C."/>
            <person name="Floudas D."/>
            <person name="Sun H."/>
            <person name="Yadav J.S."/>
            <person name="Pangilinan J."/>
            <person name="Larsson K.H."/>
            <person name="Matsuura K."/>
            <person name="Barry K."/>
            <person name="Labutti K."/>
            <person name="Kuo R."/>
            <person name="Ohm R.A."/>
            <person name="Bhattacharya S.S."/>
            <person name="Shirouzu T."/>
            <person name="Yoshinaga Y."/>
            <person name="Martin F.M."/>
            <person name="Grigoriev I.V."/>
            <person name="Hibbett D.S."/>
        </authorList>
    </citation>
    <scope>NUCLEOTIDE SEQUENCE [LARGE SCALE GENOMIC DNA]</scope>
    <source>
        <strain evidence="9 10">CBS 109695</strain>
    </source>
</reference>
<dbReference type="GO" id="GO:0005737">
    <property type="term" value="C:cytoplasm"/>
    <property type="evidence" value="ECO:0007669"/>
    <property type="project" value="TreeGrafter"/>
</dbReference>
<keyword evidence="10" id="KW-1185">Reference proteome</keyword>
<dbReference type="Proteomes" id="UP000076532">
    <property type="component" value="Unassembled WGS sequence"/>
</dbReference>
<dbReference type="PANTHER" id="PTHR10218">
    <property type="entry name" value="GTP-BINDING PROTEIN ALPHA SUBUNIT"/>
    <property type="match status" value="1"/>
</dbReference>
<gene>
    <name evidence="9" type="ORF">FIBSPDRAFT_855011</name>
</gene>
<dbReference type="InterPro" id="IPR027417">
    <property type="entry name" value="P-loop_NTPase"/>
</dbReference>
<keyword evidence="2" id="KW-0479">Metal-binding</keyword>
<dbReference type="Pfam" id="PF00503">
    <property type="entry name" value="G-alpha"/>
    <property type="match status" value="1"/>
</dbReference>
<dbReference type="PRINTS" id="PR00318">
    <property type="entry name" value="GPROTEINA"/>
</dbReference>
<dbReference type="GO" id="GO:0001664">
    <property type="term" value="F:G protein-coupled receptor binding"/>
    <property type="evidence" value="ECO:0007669"/>
    <property type="project" value="InterPro"/>
</dbReference>
<evidence type="ECO:0000256" key="2">
    <source>
        <dbReference type="ARBA" id="ARBA00022723"/>
    </source>
</evidence>
<proteinExistence type="predicted"/>
<protein>
    <submittedName>
        <fullName evidence="9">Heterotrimeric G protein-like protein alpha subunit A</fullName>
    </submittedName>
</protein>
<evidence type="ECO:0000256" key="6">
    <source>
        <dbReference type="ARBA" id="ARBA00023139"/>
    </source>
</evidence>
<evidence type="ECO:0000256" key="4">
    <source>
        <dbReference type="ARBA" id="ARBA00022842"/>
    </source>
</evidence>
<dbReference type="PRINTS" id="PR01241">
    <property type="entry name" value="GPROTEINAFNG"/>
</dbReference>
<dbReference type="InterPro" id="IPR001019">
    <property type="entry name" value="Gprotein_alpha_su"/>
</dbReference>
<dbReference type="GO" id="GO:0007189">
    <property type="term" value="P:adenylate cyclase-activating G protein-coupled receptor signaling pathway"/>
    <property type="evidence" value="ECO:0007669"/>
    <property type="project" value="TreeGrafter"/>
</dbReference>
<dbReference type="SMART" id="SM00275">
    <property type="entry name" value="G_alpha"/>
    <property type="match status" value="1"/>
</dbReference>
<evidence type="ECO:0000256" key="5">
    <source>
        <dbReference type="ARBA" id="ARBA00023134"/>
    </source>
</evidence>
<evidence type="ECO:0000256" key="3">
    <source>
        <dbReference type="ARBA" id="ARBA00022741"/>
    </source>
</evidence>
<dbReference type="Gene3D" id="3.40.50.300">
    <property type="entry name" value="P-loop containing nucleotide triphosphate hydrolases"/>
    <property type="match status" value="1"/>
</dbReference>
<dbReference type="STRING" id="436010.A0A166PR69"/>
<dbReference type="GO" id="GO:0005525">
    <property type="term" value="F:GTP binding"/>
    <property type="evidence" value="ECO:0007669"/>
    <property type="project" value="UniProtKB-KW"/>
</dbReference>
<accession>A0A166PR69</accession>